<gene>
    <name evidence="1" type="ORF">BG04_3318</name>
</gene>
<dbReference type="Proteomes" id="UP000031829">
    <property type="component" value="Chromosome"/>
</dbReference>
<dbReference type="GeneID" id="93641379"/>
<proteinExistence type="predicted"/>
<evidence type="ECO:0000313" key="2">
    <source>
        <dbReference type="Proteomes" id="UP000031829"/>
    </source>
</evidence>
<dbReference type="HOGENOM" id="CLU_018342_0_0_9"/>
<evidence type="ECO:0000313" key="1">
    <source>
        <dbReference type="EMBL" id="AJI20209.1"/>
    </source>
</evidence>
<dbReference type="AlphaFoldDB" id="A0A0B6AK58"/>
<dbReference type="KEGG" id="bmeg:BG04_3318"/>
<accession>A0A0B6AK58</accession>
<dbReference type="InterPro" id="IPR027417">
    <property type="entry name" value="P-loop_NTPase"/>
</dbReference>
<protein>
    <submittedName>
        <fullName evidence="1">Uncharacterized protein</fullName>
    </submittedName>
</protein>
<organism evidence="1 2">
    <name type="scientific">Priestia megaterium (strain ATCC 14581 / DSM 32 / CCUG 1817 / JCM 2506 / NBRC 15308 / NCIMB 9376 / NCTC 10342 / NRRL B-14308 / VKM B-512 / Ford 19)</name>
    <name type="common">Bacillus megaterium</name>
    <dbReference type="NCBI Taxonomy" id="1348623"/>
    <lineage>
        <taxon>Bacteria</taxon>
        <taxon>Bacillati</taxon>
        <taxon>Bacillota</taxon>
        <taxon>Bacilli</taxon>
        <taxon>Bacillales</taxon>
        <taxon>Bacillaceae</taxon>
        <taxon>Priestia</taxon>
    </lineage>
</organism>
<dbReference type="EMBL" id="CP009920">
    <property type="protein sequence ID" value="AJI20209.1"/>
    <property type="molecule type" value="Genomic_DNA"/>
</dbReference>
<reference evidence="1 2" key="1">
    <citation type="journal article" date="2015" name="Genome Announc.">
        <title>Complete genome sequences for 35 biothreat assay-relevant bacillus species.</title>
        <authorList>
            <person name="Johnson S.L."/>
            <person name="Daligault H.E."/>
            <person name="Davenport K.W."/>
            <person name="Jaissle J."/>
            <person name="Frey K.G."/>
            <person name="Ladner J.T."/>
            <person name="Broomall S.M."/>
            <person name="Bishop-Lilly K.A."/>
            <person name="Bruce D.C."/>
            <person name="Gibbons H.S."/>
            <person name="Coyne S.R."/>
            <person name="Lo C.C."/>
            <person name="Meincke L."/>
            <person name="Munk A.C."/>
            <person name="Koroleva G.I."/>
            <person name="Rosenzweig C.N."/>
            <person name="Palacios G.F."/>
            <person name="Redden C.L."/>
            <person name="Minogue T.D."/>
            <person name="Chain P.S."/>
        </authorList>
    </citation>
    <scope>NUCLEOTIDE SEQUENCE [LARGE SCALE GENOMIC DNA]</scope>
    <source>
        <strain evidence="2">ATCC 14581 / DSM 32 / JCM 2506 / NBRC 15308 / NCIMB 9376 / NCTC 10342 / NRRL B-14308 / VKM B-512</strain>
    </source>
</reference>
<dbReference type="RefSeq" id="WP_034653946.1">
    <property type="nucleotide sequence ID" value="NZ_BCVB01000007.1"/>
</dbReference>
<name>A0A0B6AK58_PRIM2</name>
<sequence length="643" mass="74209">MKVFRAKACQSPMRKGWSIMFQHPFKKDERGRSHPFVKRFMYTEQHDEIDILVEEMNELLRVQDFWTSTAKGRAKARYDERVVNAFYNDIEKRTSEQIDSEYEYIHVIGEQGSGKTALIRQLLGIKKECGFLGIGSKGACSATYKVKDSQHYEAAVSFFTRSEVQRKLENILLRSAEVYAEGGTDYDLVFELLHGDSSFNLRALLGDIPYKARYFNDDIPLRMSDENSSFKQFVDAIKRESEIVKDAVDHEGKDFAEGWHKRLECRKITEQMLLAIESRLKEYKEGTWEIGEDDWPISCRLTAKELSSFGPLTNEEEENNGRLIYPLFRRIEVCGPFSFKKGVAICEHACFEYTSTIHDSFKQAASILYVHHGLKQLNIQFLQQLIVHGHGAKVNVCVTHGDLLTSPSCRTDYAKKHAMAKMIDYALKSVSPLMKKQLHYYLTVGNTSILECVHEESKESHLLYKDLKAALVSETRKKQQELHPIYLNLTVSQAFYEAMESLNIPYMDRETCLNISLGEHEGPVPVIASAFISSVYEHFLSQPSGWSSTYHSVTDRQQVIQELAGEFATVIYSYFNEQLLENSRNDWVALYKQKEDDQAYKYSRLIENVIPAKNDIYQQQILMRTVYQLIKYVVEKKDGVLVH</sequence>
<dbReference type="SUPFAM" id="SSF52540">
    <property type="entry name" value="P-loop containing nucleoside triphosphate hydrolases"/>
    <property type="match status" value="1"/>
</dbReference>